<keyword evidence="8" id="KW-0433">Leucine-rich repeat</keyword>
<accession>A0AAF1B3B7</accession>
<dbReference type="SUPFAM" id="SSF56112">
    <property type="entry name" value="Protein kinase-like (PK-like)"/>
    <property type="match status" value="1"/>
</dbReference>
<evidence type="ECO:0000256" key="10">
    <source>
        <dbReference type="ARBA" id="ARBA00022692"/>
    </source>
</evidence>
<dbReference type="InterPro" id="IPR008271">
    <property type="entry name" value="Ser/Thr_kinase_AS"/>
</dbReference>
<feature type="domain" description="Protein kinase" evidence="25">
    <location>
        <begin position="701"/>
        <end position="1006"/>
    </location>
</feature>
<evidence type="ECO:0000256" key="21">
    <source>
        <dbReference type="ARBA" id="ARBA00048679"/>
    </source>
</evidence>
<evidence type="ECO:0000313" key="26">
    <source>
        <dbReference type="EMBL" id="WOH01671.1"/>
    </source>
</evidence>
<evidence type="ECO:0000256" key="12">
    <source>
        <dbReference type="ARBA" id="ARBA00022737"/>
    </source>
</evidence>
<evidence type="ECO:0000256" key="17">
    <source>
        <dbReference type="ARBA" id="ARBA00023136"/>
    </source>
</evidence>
<dbReference type="PANTHER" id="PTHR27008:SF499">
    <property type="entry name" value="OS06G0581500 PROTEIN"/>
    <property type="match status" value="1"/>
</dbReference>
<evidence type="ECO:0000256" key="13">
    <source>
        <dbReference type="ARBA" id="ARBA00022741"/>
    </source>
</evidence>
<keyword evidence="11 24" id="KW-0732">Signal</keyword>
<evidence type="ECO:0000256" key="24">
    <source>
        <dbReference type="SAM" id="SignalP"/>
    </source>
</evidence>
<keyword evidence="17 23" id="KW-0472">Membrane</keyword>
<keyword evidence="19" id="KW-0325">Glycoprotein</keyword>
<comment type="subcellular location">
    <subcellularLocation>
        <location evidence="1">Cell membrane</location>
        <topology evidence="1">Single-pass membrane protein</topology>
    </subcellularLocation>
    <subcellularLocation>
        <location evidence="2">Membrane</location>
        <topology evidence="2">Single-pass type I membrane protein</topology>
    </subcellularLocation>
</comment>
<dbReference type="Gene3D" id="3.80.10.10">
    <property type="entry name" value="Ribonuclease Inhibitor"/>
    <property type="match status" value="4"/>
</dbReference>
<dbReference type="SMART" id="SM00369">
    <property type="entry name" value="LRR_TYP"/>
    <property type="match status" value="6"/>
</dbReference>
<evidence type="ECO:0000256" key="18">
    <source>
        <dbReference type="ARBA" id="ARBA00023170"/>
    </source>
</evidence>
<dbReference type="GO" id="GO:0005886">
    <property type="term" value="C:plasma membrane"/>
    <property type="evidence" value="ECO:0007669"/>
    <property type="project" value="UniProtKB-SubCell"/>
</dbReference>
<proteinExistence type="inferred from homology"/>
<dbReference type="GO" id="GO:0006952">
    <property type="term" value="P:defense response"/>
    <property type="evidence" value="ECO:0007669"/>
    <property type="project" value="UniProtKB-ARBA"/>
</dbReference>
<dbReference type="InterPro" id="IPR032675">
    <property type="entry name" value="LRR_dom_sf"/>
</dbReference>
<evidence type="ECO:0000256" key="9">
    <source>
        <dbReference type="ARBA" id="ARBA00022679"/>
    </source>
</evidence>
<dbReference type="KEGG" id="dcr:108222243"/>
<evidence type="ECO:0000256" key="7">
    <source>
        <dbReference type="ARBA" id="ARBA00022553"/>
    </source>
</evidence>
<dbReference type="FunFam" id="3.80.10.10:FF:000095">
    <property type="entry name" value="LRR receptor-like serine/threonine-protein kinase GSO1"/>
    <property type="match status" value="1"/>
</dbReference>
<dbReference type="InterPro" id="IPR051809">
    <property type="entry name" value="Plant_receptor-like_S/T_kinase"/>
</dbReference>
<dbReference type="GO" id="GO:0005524">
    <property type="term" value="F:ATP binding"/>
    <property type="evidence" value="ECO:0007669"/>
    <property type="project" value="UniProtKB-UniRule"/>
</dbReference>
<evidence type="ECO:0000313" key="27">
    <source>
        <dbReference type="Proteomes" id="UP000077755"/>
    </source>
</evidence>
<comment type="catalytic activity">
    <reaction evidence="21">
        <text>L-seryl-[protein] + ATP = O-phospho-L-seryl-[protein] + ADP + H(+)</text>
        <dbReference type="Rhea" id="RHEA:17989"/>
        <dbReference type="Rhea" id="RHEA-COMP:9863"/>
        <dbReference type="Rhea" id="RHEA-COMP:11604"/>
        <dbReference type="ChEBI" id="CHEBI:15378"/>
        <dbReference type="ChEBI" id="CHEBI:29999"/>
        <dbReference type="ChEBI" id="CHEBI:30616"/>
        <dbReference type="ChEBI" id="CHEBI:83421"/>
        <dbReference type="ChEBI" id="CHEBI:456216"/>
        <dbReference type="EC" id="2.7.11.1"/>
    </reaction>
</comment>
<dbReference type="Pfam" id="PF07714">
    <property type="entry name" value="PK_Tyr_Ser-Thr"/>
    <property type="match status" value="1"/>
</dbReference>
<evidence type="ECO:0000259" key="25">
    <source>
        <dbReference type="PROSITE" id="PS50011"/>
    </source>
</evidence>
<evidence type="ECO:0000256" key="19">
    <source>
        <dbReference type="ARBA" id="ARBA00023180"/>
    </source>
</evidence>
<dbReference type="Pfam" id="PF13855">
    <property type="entry name" value="LRR_8"/>
    <property type="match status" value="1"/>
</dbReference>
<sequence>MIFPFIISCLLVSATPKIFVFAFRSNDTDQQALLSFKASVDDPSGALDSWNTSMHFCQWRGVTCSSRRERVIKLNISDQQLGGRLSPHIGNLSFLRGLYVYQNNFHGSIPNEIGLLFRLQYLNLRQNYFTGGFPANLSHCTDIRKLSMSNNELEGKLPTEFSSWSKLDRFDARVNHFTGSIPPSIGNVSSLLFLDLAYNNLVGGIPLELAHHTSLQFLNLGVNGLGGLVPPSLYNSSSLYVVGLNQNVLEGTLPSDLGFTLPKLQGFYGEGNLFSGPLPPSIVNASNLVNLDISANSITGPIPINWDSLPNLEVLGLGQNPLADYSQLQDWIFFNSLVNCTLLTYLDFSQNGLRGKLPSSIVNLSTTIETLYLFGNQIYGTIPREIGKLVNMKDLGIARNFLTGTIPDSIGELSQLGELDFGANNISGVIPTSIGNMTQLGVLSLEYNMLRGSLPPQLFNISTIQEVYLSNNSLGGIIPAEIGFSSQCLILYLDQNLFTGPLTFSIGNLKQLVTLDVSNNRLTGEIPTTLGDCVMLEGLYMEGNLFQGRIPSSFQALKSLHFLDLSNNNISEDIPNIFDGFHLIEFLNLSHNKLGGEVPRQGLFSNISAFSVDGNLRLCGGIQALQLPSCPVEVSKNKKKTFSLKIILPLVLLPLGILACLALICYRRQNSKQLQNHVLELQENQYLKVSYQDLMLATNEFSTNNILGEGRYGSVYKGVLKSVEHIVAVKVLNNEVHGANKSFIAECEALSNIRHRNLVKIITICSSTDFKGNDFKALVFEFMTNGSVDNWLHPGPNYQGNKRNLTLLQRINISIDVALGLDYLHHHGHEKIIHCDIKPSNILLDEDFVAHIGDFGLARFSYATRNDISQAQMTSTGVGGTIGYVPPEYGMGGETSIEGDVYSYGILLLEIFSGKRPTESSIVKFDGGNLHEYIRNALPYKVMDIADPRILLDQDEHELNVNQSYSRPTLEVCLASVFEVGILCSQEMPQRRMDISIAIKQLHAARDKLLQAVP</sequence>
<dbReference type="PROSITE" id="PS51450">
    <property type="entry name" value="LRR"/>
    <property type="match status" value="1"/>
</dbReference>
<evidence type="ECO:0000256" key="4">
    <source>
        <dbReference type="ARBA" id="ARBA00012513"/>
    </source>
</evidence>
<keyword evidence="7" id="KW-0597">Phosphoprotein</keyword>
<reference evidence="26" key="2">
    <citation type="submission" date="2022-03" db="EMBL/GenBank/DDBJ databases">
        <title>Draft title - Genomic analysis of global carrot germplasm unveils the trajectory of domestication and the origin of high carotenoid orange carrot.</title>
        <authorList>
            <person name="Iorizzo M."/>
            <person name="Ellison S."/>
            <person name="Senalik D."/>
            <person name="Macko-Podgorni A."/>
            <person name="Grzebelus D."/>
            <person name="Bostan H."/>
            <person name="Rolling W."/>
            <person name="Curaba J."/>
            <person name="Simon P."/>
        </authorList>
    </citation>
    <scope>NUCLEOTIDE SEQUENCE</scope>
    <source>
        <tissue evidence="26">Leaf</tissue>
    </source>
</reference>
<dbReference type="InterPro" id="IPR000719">
    <property type="entry name" value="Prot_kinase_dom"/>
</dbReference>
<evidence type="ECO:0000256" key="11">
    <source>
        <dbReference type="ARBA" id="ARBA00022729"/>
    </source>
</evidence>
<dbReference type="GO" id="GO:0004674">
    <property type="term" value="F:protein serine/threonine kinase activity"/>
    <property type="evidence" value="ECO:0007669"/>
    <property type="project" value="UniProtKB-KW"/>
</dbReference>
<evidence type="ECO:0000256" key="2">
    <source>
        <dbReference type="ARBA" id="ARBA00004479"/>
    </source>
</evidence>
<dbReference type="EC" id="2.7.11.1" evidence="4"/>
<keyword evidence="10 23" id="KW-0812">Transmembrane</keyword>
<keyword evidence="6" id="KW-0723">Serine/threonine-protein kinase</keyword>
<dbReference type="InterPro" id="IPR001611">
    <property type="entry name" value="Leu-rich_rpt"/>
</dbReference>
<dbReference type="FunFam" id="3.80.10.10:FF:000288">
    <property type="entry name" value="LRR receptor-like serine/threonine-protein kinase EFR"/>
    <property type="match status" value="1"/>
</dbReference>
<evidence type="ECO:0000256" key="14">
    <source>
        <dbReference type="ARBA" id="ARBA00022777"/>
    </source>
</evidence>
<name>A0AAF1B3B7_DAUCS</name>
<evidence type="ECO:0000256" key="20">
    <source>
        <dbReference type="ARBA" id="ARBA00047899"/>
    </source>
</evidence>
<keyword evidence="16 23" id="KW-1133">Transmembrane helix</keyword>
<dbReference type="AlphaFoldDB" id="A0AAF1B3B7"/>
<dbReference type="PROSITE" id="PS00108">
    <property type="entry name" value="PROTEIN_KINASE_ST"/>
    <property type="match status" value="1"/>
</dbReference>
<evidence type="ECO:0000256" key="3">
    <source>
        <dbReference type="ARBA" id="ARBA00008684"/>
    </source>
</evidence>
<dbReference type="Gene3D" id="3.30.200.20">
    <property type="entry name" value="Phosphorylase Kinase, domain 1"/>
    <property type="match status" value="1"/>
</dbReference>
<evidence type="ECO:0000256" key="5">
    <source>
        <dbReference type="ARBA" id="ARBA00022475"/>
    </source>
</evidence>
<dbReference type="FunFam" id="1.10.510.10:FF:000358">
    <property type="entry name" value="Putative leucine-rich repeat receptor-like serine/threonine-protein kinase"/>
    <property type="match status" value="1"/>
</dbReference>
<feature type="signal peptide" evidence="24">
    <location>
        <begin position="1"/>
        <end position="22"/>
    </location>
</feature>
<dbReference type="PANTHER" id="PTHR27008">
    <property type="entry name" value="OS04G0122200 PROTEIN"/>
    <property type="match status" value="1"/>
</dbReference>
<dbReference type="GO" id="GO:0051707">
    <property type="term" value="P:response to other organism"/>
    <property type="evidence" value="ECO:0007669"/>
    <property type="project" value="UniProtKB-ARBA"/>
</dbReference>
<dbReference type="SMART" id="SM00365">
    <property type="entry name" value="LRR_SD22"/>
    <property type="match status" value="5"/>
</dbReference>
<dbReference type="EMBL" id="CP093347">
    <property type="protein sequence ID" value="WOH01671.1"/>
    <property type="molecule type" value="Genomic_DNA"/>
</dbReference>
<feature type="chain" id="PRO_5042166180" description="non-specific serine/threonine protein kinase" evidence="24">
    <location>
        <begin position="23"/>
        <end position="1014"/>
    </location>
</feature>
<evidence type="ECO:0000256" key="1">
    <source>
        <dbReference type="ARBA" id="ARBA00004162"/>
    </source>
</evidence>
<keyword evidence="5" id="KW-1003">Cell membrane</keyword>
<evidence type="ECO:0000256" key="23">
    <source>
        <dbReference type="SAM" id="Phobius"/>
    </source>
</evidence>
<dbReference type="InterPro" id="IPR003591">
    <property type="entry name" value="Leu-rich_rpt_typical-subtyp"/>
</dbReference>
<dbReference type="InterPro" id="IPR013210">
    <property type="entry name" value="LRR_N_plant-typ"/>
</dbReference>
<dbReference type="InterPro" id="IPR017441">
    <property type="entry name" value="Protein_kinase_ATP_BS"/>
</dbReference>
<feature type="binding site" evidence="22">
    <location>
        <position position="730"/>
    </location>
    <ligand>
        <name>ATP</name>
        <dbReference type="ChEBI" id="CHEBI:30616"/>
    </ligand>
</feature>
<comment type="similarity">
    <text evidence="3">Belongs to the protein kinase superfamily. Ser/Thr protein kinase family.</text>
</comment>
<evidence type="ECO:0000256" key="16">
    <source>
        <dbReference type="ARBA" id="ARBA00022989"/>
    </source>
</evidence>
<dbReference type="InterPro" id="IPR011009">
    <property type="entry name" value="Kinase-like_dom_sf"/>
</dbReference>
<comment type="catalytic activity">
    <reaction evidence="20">
        <text>L-threonyl-[protein] + ATP = O-phospho-L-threonyl-[protein] + ADP + H(+)</text>
        <dbReference type="Rhea" id="RHEA:46608"/>
        <dbReference type="Rhea" id="RHEA-COMP:11060"/>
        <dbReference type="Rhea" id="RHEA-COMP:11605"/>
        <dbReference type="ChEBI" id="CHEBI:15378"/>
        <dbReference type="ChEBI" id="CHEBI:30013"/>
        <dbReference type="ChEBI" id="CHEBI:30616"/>
        <dbReference type="ChEBI" id="CHEBI:61977"/>
        <dbReference type="ChEBI" id="CHEBI:456216"/>
        <dbReference type="EC" id="2.7.11.1"/>
    </reaction>
</comment>
<dbReference type="PROSITE" id="PS50011">
    <property type="entry name" value="PROTEIN_KINASE_DOM"/>
    <property type="match status" value="1"/>
</dbReference>
<keyword evidence="18" id="KW-0675">Receptor</keyword>
<feature type="transmembrane region" description="Helical" evidence="23">
    <location>
        <begin position="646"/>
        <end position="666"/>
    </location>
</feature>
<organism evidence="26 27">
    <name type="scientific">Daucus carota subsp. sativus</name>
    <name type="common">Carrot</name>
    <dbReference type="NCBI Taxonomy" id="79200"/>
    <lineage>
        <taxon>Eukaryota</taxon>
        <taxon>Viridiplantae</taxon>
        <taxon>Streptophyta</taxon>
        <taxon>Embryophyta</taxon>
        <taxon>Tracheophyta</taxon>
        <taxon>Spermatophyta</taxon>
        <taxon>Magnoliopsida</taxon>
        <taxon>eudicotyledons</taxon>
        <taxon>Gunneridae</taxon>
        <taxon>Pentapetalae</taxon>
        <taxon>asterids</taxon>
        <taxon>campanulids</taxon>
        <taxon>Apiales</taxon>
        <taxon>Apiaceae</taxon>
        <taxon>Apioideae</taxon>
        <taxon>Scandiceae</taxon>
        <taxon>Daucinae</taxon>
        <taxon>Daucus</taxon>
        <taxon>Daucus sect. Daucus</taxon>
    </lineage>
</organism>
<protein>
    <recommendedName>
        <fullName evidence="4">non-specific serine/threonine protein kinase</fullName>
        <ecNumber evidence="4">2.7.11.1</ecNumber>
    </recommendedName>
</protein>
<keyword evidence="9" id="KW-0808">Transferase</keyword>
<evidence type="ECO:0000256" key="22">
    <source>
        <dbReference type="PROSITE-ProRule" id="PRU10141"/>
    </source>
</evidence>
<keyword evidence="14" id="KW-0418">Kinase</keyword>
<reference evidence="26" key="1">
    <citation type="journal article" date="2016" name="Nat. Genet.">
        <title>A high-quality carrot genome assembly provides new insights into carotenoid accumulation and asterid genome evolution.</title>
        <authorList>
            <person name="Iorizzo M."/>
            <person name="Ellison S."/>
            <person name="Senalik D."/>
            <person name="Zeng P."/>
            <person name="Satapoomin P."/>
            <person name="Huang J."/>
            <person name="Bowman M."/>
            <person name="Iovene M."/>
            <person name="Sanseverino W."/>
            <person name="Cavagnaro P."/>
            <person name="Yildiz M."/>
            <person name="Macko-Podgorni A."/>
            <person name="Moranska E."/>
            <person name="Grzebelus E."/>
            <person name="Grzebelus D."/>
            <person name="Ashrafi H."/>
            <person name="Zheng Z."/>
            <person name="Cheng S."/>
            <person name="Spooner D."/>
            <person name="Van Deynze A."/>
            <person name="Simon P."/>
        </authorList>
    </citation>
    <scope>NUCLEOTIDE SEQUENCE</scope>
    <source>
        <tissue evidence="26">Leaf</tissue>
    </source>
</reference>
<evidence type="ECO:0000256" key="15">
    <source>
        <dbReference type="ARBA" id="ARBA00022840"/>
    </source>
</evidence>
<keyword evidence="13 22" id="KW-0547">Nucleotide-binding</keyword>
<keyword evidence="27" id="KW-1185">Reference proteome</keyword>
<dbReference type="Gene3D" id="1.10.510.10">
    <property type="entry name" value="Transferase(Phosphotransferase) domain 1"/>
    <property type="match status" value="1"/>
</dbReference>
<dbReference type="SMART" id="SM00220">
    <property type="entry name" value="S_TKc"/>
    <property type="match status" value="1"/>
</dbReference>
<dbReference type="InterPro" id="IPR001245">
    <property type="entry name" value="Ser-Thr/Tyr_kinase_cat_dom"/>
</dbReference>
<dbReference type="SUPFAM" id="SSF52058">
    <property type="entry name" value="L domain-like"/>
    <property type="match status" value="2"/>
</dbReference>
<gene>
    <name evidence="26" type="ORF">DCAR_0521056</name>
</gene>
<dbReference type="FunFam" id="3.30.200.20:FF:000432">
    <property type="entry name" value="LRR receptor-like serine/threonine-protein kinase EFR"/>
    <property type="match status" value="1"/>
</dbReference>
<dbReference type="Proteomes" id="UP000077755">
    <property type="component" value="Chromosome 5"/>
</dbReference>
<evidence type="ECO:0000256" key="8">
    <source>
        <dbReference type="ARBA" id="ARBA00022614"/>
    </source>
</evidence>
<dbReference type="Pfam" id="PF00560">
    <property type="entry name" value="LRR_1"/>
    <property type="match status" value="5"/>
</dbReference>
<dbReference type="Pfam" id="PF08263">
    <property type="entry name" value="LRRNT_2"/>
    <property type="match status" value="1"/>
</dbReference>
<evidence type="ECO:0000256" key="6">
    <source>
        <dbReference type="ARBA" id="ARBA00022527"/>
    </source>
</evidence>
<keyword evidence="15 22" id="KW-0067">ATP-binding</keyword>
<dbReference type="PROSITE" id="PS00107">
    <property type="entry name" value="PROTEIN_KINASE_ATP"/>
    <property type="match status" value="1"/>
</dbReference>
<keyword evidence="12" id="KW-0677">Repeat</keyword>